<feature type="non-terminal residue" evidence="1">
    <location>
        <position position="1"/>
    </location>
</feature>
<organism evidence="1 2">
    <name type="scientific">Streblomastix strix</name>
    <dbReference type="NCBI Taxonomy" id="222440"/>
    <lineage>
        <taxon>Eukaryota</taxon>
        <taxon>Metamonada</taxon>
        <taxon>Preaxostyla</taxon>
        <taxon>Oxymonadida</taxon>
        <taxon>Streblomastigidae</taxon>
        <taxon>Streblomastix</taxon>
    </lineage>
</organism>
<gene>
    <name evidence="1" type="ORF">EZS28_052256</name>
</gene>
<comment type="caution">
    <text evidence="1">The sequence shown here is derived from an EMBL/GenBank/DDBJ whole genome shotgun (WGS) entry which is preliminary data.</text>
</comment>
<sequence>YRLSVQHKYLAGGHMLAVSRRCQVQSYALTP</sequence>
<dbReference type="EMBL" id="SNRW01040408">
    <property type="protein sequence ID" value="KAA6344205.1"/>
    <property type="molecule type" value="Genomic_DNA"/>
</dbReference>
<evidence type="ECO:0000313" key="2">
    <source>
        <dbReference type="Proteomes" id="UP000324800"/>
    </source>
</evidence>
<reference evidence="1 2" key="1">
    <citation type="submission" date="2019-03" db="EMBL/GenBank/DDBJ databases">
        <title>Single cell metagenomics reveals metabolic interactions within the superorganism composed of flagellate Streblomastix strix and complex community of Bacteroidetes bacteria on its surface.</title>
        <authorList>
            <person name="Treitli S.C."/>
            <person name="Kolisko M."/>
            <person name="Husnik F."/>
            <person name="Keeling P."/>
            <person name="Hampl V."/>
        </authorList>
    </citation>
    <scope>NUCLEOTIDE SEQUENCE [LARGE SCALE GENOMIC DNA]</scope>
    <source>
        <strain evidence="1">ST1C</strain>
    </source>
</reference>
<name>A0A5J4SFP8_9EUKA</name>
<proteinExistence type="predicted"/>
<evidence type="ECO:0000313" key="1">
    <source>
        <dbReference type="EMBL" id="KAA6344205.1"/>
    </source>
</evidence>
<protein>
    <submittedName>
        <fullName evidence="1">Uncharacterized protein</fullName>
    </submittedName>
</protein>
<accession>A0A5J4SFP8</accession>
<dbReference type="AlphaFoldDB" id="A0A5J4SFP8"/>
<dbReference type="Proteomes" id="UP000324800">
    <property type="component" value="Unassembled WGS sequence"/>
</dbReference>